<dbReference type="Pfam" id="PF16169">
    <property type="entry name" value="DUF4872"/>
    <property type="match status" value="1"/>
</dbReference>
<dbReference type="Pfam" id="PF14399">
    <property type="entry name" value="BtrH_N"/>
    <property type="match status" value="1"/>
</dbReference>
<dbReference type="AlphaFoldDB" id="A0AAU0UN74"/>
<dbReference type="Proteomes" id="UP001329915">
    <property type="component" value="Chromosome"/>
</dbReference>
<feature type="domain" description="DUF4872" evidence="2">
    <location>
        <begin position="154"/>
        <end position="320"/>
    </location>
</feature>
<dbReference type="InterPro" id="IPR032369">
    <property type="entry name" value="DUF4872"/>
</dbReference>
<sequence>MKKMVEGLKHYPGVHCCSTSVRDIVNFHGHELSEAMCFGLASGLGFTYWKDDKVSPSRCMAGRAEWIAPQFFQNIGMPFTWEVQKEFPWPEMKKYLDNDVPILLLTDIYYLEYYGSSTHFAGHCVVLAGYDEEHETVFLGDTDREGWQTASLASLEKAMNSVALPVSIQNYWQPFPKVEIASIESAIVTALMRQYKQMQHPSQPIVGLTGMQHFVKDLKNWSKEAADLDWCLRFSYQVIEKRGTGGGNFRLIYSSFLEEAHQYFPGSTLDDAAAEMKEIAALWTELAYVFKELSESFTAKQLENAIALSRNVCSREKDFYLRLSHICENLSGLE</sequence>
<dbReference type="EMBL" id="CP121694">
    <property type="protein sequence ID" value="WRO21636.1"/>
    <property type="molecule type" value="Genomic_DNA"/>
</dbReference>
<name>A0AAU0UN74_9FIRM</name>
<evidence type="ECO:0000313" key="4">
    <source>
        <dbReference type="Proteomes" id="UP001329915"/>
    </source>
</evidence>
<evidence type="ECO:0000259" key="1">
    <source>
        <dbReference type="Pfam" id="PF14399"/>
    </source>
</evidence>
<evidence type="ECO:0000313" key="3">
    <source>
        <dbReference type="EMBL" id="WRO21636.1"/>
    </source>
</evidence>
<dbReference type="InterPro" id="IPR026935">
    <property type="entry name" value="BtrH_N"/>
</dbReference>
<organism evidence="3 4">
    <name type="scientific">Metallumcola ferriviriculae</name>
    <dbReference type="NCBI Taxonomy" id="3039180"/>
    <lineage>
        <taxon>Bacteria</taxon>
        <taxon>Bacillati</taxon>
        <taxon>Bacillota</taxon>
        <taxon>Clostridia</taxon>
        <taxon>Neomoorellales</taxon>
        <taxon>Desulfitibacteraceae</taxon>
        <taxon>Metallumcola</taxon>
    </lineage>
</organism>
<reference evidence="3 4" key="1">
    <citation type="submission" date="2023-04" db="EMBL/GenBank/DDBJ databases">
        <authorList>
            <person name="Hsu D."/>
        </authorList>
    </citation>
    <scope>NUCLEOTIDE SEQUENCE [LARGE SCALE GENOMIC DNA]</scope>
    <source>
        <strain evidence="3 4">MK1</strain>
    </source>
</reference>
<evidence type="ECO:0000259" key="2">
    <source>
        <dbReference type="Pfam" id="PF16169"/>
    </source>
</evidence>
<proteinExistence type="predicted"/>
<dbReference type="KEGG" id="dbc:MFMK1_001446"/>
<keyword evidence="4" id="KW-1185">Reference proteome</keyword>
<dbReference type="RefSeq" id="WP_366924467.1">
    <property type="nucleotide sequence ID" value="NZ_CP121694.1"/>
</dbReference>
<feature type="domain" description="Butirosin biosynthesis protein H N-terminal" evidence="1">
    <location>
        <begin position="15"/>
        <end position="142"/>
    </location>
</feature>
<accession>A0AAU0UN74</accession>
<gene>
    <name evidence="3" type="ORF">MFMK1_001446</name>
</gene>
<protein>
    <submittedName>
        <fullName evidence="3">BtrH N-terminal domain-containing protein</fullName>
    </submittedName>
</protein>